<keyword evidence="7" id="KW-0966">Cell projection</keyword>
<comment type="subcellular location">
    <subcellularLocation>
        <location evidence="2">Cell projection</location>
        <location evidence="2">Cilium</location>
    </subcellularLocation>
    <subcellularLocation>
        <location evidence="1">Cytoplasm</location>
        <location evidence="1">Cytoskeleton</location>
        <location evidence="1">Microtubule organizing center</location>
        <location evidence="1">Centrosome</location>
        <location evidence="1">Centriole</location>
    </subcellularLocation>
</comment>
<protein>
    <recommendedName>
        <fullName evidence="9">Centriolar and ciliogenesis-associated protein HYLS1 C-terminal domain-containing protein</fullName>
    </recommendedName>
</protein>
<proteinExistence type="inferred from homology"/>
<comment type="caution">
    <text evidence="10">The sequence shown here is derived from an EMBL/GenBank/DDBJ whole genome shotgun (WGS) entry which is preliminary data.</text>
</comment>
<evidence type="ECO:0000259" key="9">
    <source>
        <dbReference type="Pfam" id="PF15311"/>
    </source>
</evidence>
<sequence length="368" mass="42485">MENLDFSEEEIQEQLAVLGFGNITKQRLREFKRDLDLLIYHEKSKSSTSAEWSSPKSHSSSCKSPPAFIKEKVQVPSAASKYNSIYSGNGTADQHRQVLTSTFLDENCDIVNLGPGDSYIRHSVAPRCIRPTTAPSKLEVEDASCDIYHSVLGASEPMRRQQDIHMNIKPALKRKVLRKRRGHSQVCDESTYSEDSEPVSELEERLAQLHVSVPHQRHEQYSESEETTSYSDRHSSTSDELPSAFQVYLKGMTRSRSENDLRPRPKSFIRPLMDHPHTRNLKKTDPVAKYFQYKQDWEMFKAPGEKRRNELHWAIREQLSYQPPPPKPQRTYVPNTYVVPTEKKRSALRWEIRHDLANGTIPTKVTYM</sequence>
<feature type="region of interest" description="Disordered" evidence="8">
    <location>
        <begin position="212"/>
        <end position="239"/>
    </location>
</feature>
<comment type="similarity">
    <text evidence="3">Belongs to the HYLS1 family.</text>
</comment>
<feature type="region of interest" description="Disordered" evidence="8">
    <location>
        <begin position="255"/>
        <end position="280"/>
    </location>
</feature>
<gene>
    <name evidence="10" type="ORF">Q7C36_000920</name>
</gene>
<evidence type="ECO:0000256" key="1">
    <source>
        <dbReference type="ARBA" id="ARBA00004114"/>
    </source>
</evidence>
<dbReference type="PANTHER" id="PTHR34174:SF1">
    <property type="entry name" value="CENTRIOLAR AND CILIOGENESIS-ASSOCIATED PROTEIN HYLS1"/>
    <property type="match status" value="1"/>
</dbReference>
<dbReference type="GO" id="GO:0060271">
    <property type="term" value="P:cilium assembly"/>
    <property type="evidence" value="ECO:0007669"/>
    <property type="project" value="TreeGrafter"/>
</dbReference>
<dbReference type="GO" id="GO:0005814">
    <property type="term" value="C:centriole"/>
    <property type="evidence" value="ECO:0007669"/>
    <property type="project" value="UniProtKB-SubCell"/>
</dbReference>
<dbReference type="InterPro" id="IPR027918">
    <property type="entry name" value="HYLS1_C_dom"/>
</dbReference>
<dbReference type="PANTHER" id="PTHR34174">
    <property type="entry name" value="HYDROLETHALUS SYNDROME PROTEIN 1"/>
    <property type="match status" value="1"/>
</dbReference>
<dbReference type="PRINTS" id="PR02098">
    <property type="entry name" value="HYLETHALUSS1"/>
</dbReference>
<evidence type="ECO:0000256" key="8">
    <source>
        <dbReference type="SAM" id="MobiDB-lite"/>
    </source>
</evidence>
<keyword evidence="11" id="KW-1185">Reference proteome</keyword>
<evidence type="ECO:0000256" key="2">
    <source>
        <dbReference type="ARBA" id="ARBA00004138"/>
    </source>
</evidence>
<reference evidence="10" key="1">
    <citation type="submission" date="2023-08" db="EMBL/GenBank/DDBJ databases">
        <title>Pelteobagrus vachellii genome.</title>
        <authorList>
            <person name="Liu H."/>
        </authorList>
    </citation>
    <scope>NUCLEOTIDE SEQUENCE</scope>
    <source>
        <strain evidence="10">PRFRI_2022a</strain>
        <tissue evidence="10">Muscle</tissue>
    </source>
</reference>
<keyword evidence="4" id="KW-0963">Cytoplasm</keyword>
<evidence type="ECO:0000313" key="10">
    <source>
        <dbReference type="EMBL" id="KAK2869049.1"/>
    </source>
</evidence>
<dbReference type="Proteomes" id="UP001187315">
    <property type="component" value="Unassembled WGS sequence"/>
</dbReference>
<accession>A0AA88PAU9</accession>
<evidence type="ECO:0000256" key="5">
    <source>
        <dbReference type="ARBA" id="ARBA00022794"/>
    </source>
</evidence>
<evidence type="ECO:0000256" key="7">
    <source>
        <dbReference type="ARBA" id="ARBA00023273"/>
    </source>
</evidence>
<feature type="region of interest" description="Disordered" evidence="8">
    <location>
        <begin position="179"/>
        <end position="199"/>
    </location>
</feature>
<name>A0AA88PAU9_TACVA</name>
<dbReference type="InterPro" id="IPR026227">
    <property type="entry name" value="HYLS1"/>
</dbReference>
<keyword evidence="6" id="KW-0206">Cytoskeleton</keyword>
<keyword evidence="5" id="KW-0970">Cilium biogenesis/degradation</keyword>
<dbReference type="EMBL" id="JAVHJS010000001">
    <property type="protein sequence ID" value="KAK2869049.1"/>
    <property type="molecule type" value="Genomic_DNA"/>
</dbReference>
<organism evidence="10 11">
    <name type="scientific">Tachysurus vachellii</name>
    <name type="common">Darkbarbel catfish</name>
    <name type="synonym">Pelteobagrus vachellii</name>
    <dbReference type="NCBI Taxonomy" id="175792"/>
    <lineage>
        <taxon>Eukaryota</taxon>
        <taxon>Metazoa</taxon>
        <taxon>Chordata</taxon>
        <taxon>Craniata</taxon>
        <taxon>Vertebrata</taxon>
        <taxon>Euteleostomi</taxon>
        <taxon>Actinopterygii</taxon>
        <taxon>Neopterygii</taxon>
        <taxon>Teleostei</taxon>
        <taxon>Ostariophysi</taxon>
        <taxon>Siluriformes</taxon>
        <taxon>Bagridae</taxon>
        <taxon>Tachysurus</taxon>
    </lineage>
</organism>
<evidence type="ECO:0000256" key="4">
    <source>
        <dbReference type="ARBA" id="ARBA00022490"/>
    </source>
</evidence>
<evidence type="ECO:0000256" key="3">
    <source>
        <dbReference type="ARBA" id="ARBA00010091"/>
    </source>
</evidence>
<dbReference type="InterPro" id="IPR052319">
    <property type="entry name" value="Centriolar_ciliogenesis_assoc"/>
</dbReference>
<dbReference type="Pfam" id="PF15311">
    <property type="entry name" value="HYLS1_C"/>
    <property type="match status" value="1"/>
</dbReference>
<evidence type="ECO:0000313" key="11">
    <source>
        <dbReference type="Proteomes" id="UP001187315"/>
    </source>
</evidence>
<evidence type="ECO:0000256" key="6">
    <source>
        <dbReference type="ARBA" id="ARBA00023212"/>
    </source>
</evidence>
<feature type="domain" description="Centriolar and ciliogenesis-associated protein HYLS1 C-terminal" evidence="9">
    <location>
        <begin position="269"/>
        <end position="357"/>
    </location>
</feature>
<dbReference type="AlphaFoldDB" id="A0AA88PAU9"/>
<dbReference type="GO" id="GO:0097730">
    <property type="term" value="C:non-motile cilium"/>
    <property type="evidence" value="ECO:0007669"/>
    <property type="project" value="TreeGrafter"/>
</dbReference>